<protein>
    <submittedName>
        <fullName evidence="2">F-box family protein</fullName>
    </submittedName>
</protein>
<dbReference type="SMART" id="SM01204">
    <property type="entry name" value="FIST_C"/>
    <property type="match status" value="1"/>
</dbReference>
<dbReference type="OMA" id="MHKKSVF"/>
<dbReference type="GO" id="GO:0032436">
    <property type="term" value="P:positive regulation of proteasomal ubiquitin-dependent protein catabolic process"/>
    <property type="evidence" value="ECO:0000318"/>
    <property type="project" value="GO_Central"/>
</dbReference>
<evidence type="ECO:0000313" key="2">
    <source>
        <dbReference type="EnsemblPlants" id="PGSC0003DMT400088514"/>
    </source>
</evidence>
<accession>M1DG49</accession>
<reference evidence="2" key="2">
    <citation type="submission" date="2015-06" db="UniProtKB">
        <authorList>
            <consortium name="EnsemblPlants"/>
        </authorList>
    </citation>
    <scope>IDENTIFICATION</scope>
    <source>
        <strain evidence="2">DM1-3 516 R44</strain>
    </source>
</reference>
<dbReference type="Pfam" id="PF08495">
    <property type="entry name" value="FIST"/>
    <property type="match status" value="1"/>
</dbReference>
<proteinExistence type="predicted"/>
<dbReference type="PaxDb" id="4113-PGSC0003DMT400088514"/>
<dbReference type="Proteomes" id="UP000011115">
    <property type="component" value="Unassembled WGS sequence"/>
</dbReference>
<dbReference type="SUPFAM" id="SSF81383">
    <property type="entry name" value="F-box domain"/>
    <property type="match status" value="1"/>
</dbReference>
<dbReference type="Gramene" id="PGSC0003DMT400088514">
    <property type="protein sequence ID" value="PGSC0003DMT400088514"/>
    <property type="gene ID" value="PGSC0003DMG400038085"/>
</dbReference>
<dbReference type="PANTHER" id="PTHR14939">
    <property type="entry name" value="F-BOX ONLY PROTEIN 22"/>
    <property type="match status" value="1"/>
</dbReference>
<feature type="domain" description="FIST C-domain" evidence="1">
    <location>
        <begin position="345"/>
        <end position="508"/>
    </location>
</feature>
<dbReference type="InterPro" id="IPR019494">
    <property type="entry name" value="FIST_C"/>
</dbReference>
<dbReference type="EnsemblPlants" id="PGSC0003DMT400088514">
    <property type="protein sequence ID" value="PGSC0003DMT400088514"/>
    <property type="gene ID" value="PGSC0003DMG400038085"/>
</dbReference>
<dbReference type="InParanoid" id="M1DG49"/>
<organism evidence="2 3">
    <name type="scientific">Solanum tuberosum</name>
    <name type="common">Potato</name>
    <dbReference type="NCBI Taxonomy" id="4113"/>
    <lineage>
        <taxon>Eukaryota</taxon>
        <taxon>Viridiplantae</taxon>
        <taxon>Streptophyta</taxon>
        <taxon>Embryophyta</taxon>
        <taxon>Tracheophyta</taxon>
        <taxon>Spermatophyta</taxon>
        <taxon>Magnoliopsida</taxon>
        <taxon>eudicotyledons</taxon>
        <taxon>Gunneridae</taxon>
        <taxon>Pentapetalae</taxon>
        <taxon>asterids</taxon>
        <taxon>lamiids</taxon>
        <taxon>Solanales</taxon>
        <taxon>Solanaceae</taxon>
        <taxon>Solanoideae</taxon>
        <taxon>Solaneae</taxon>
        <taxon>Solanum</taxon>
    </lineage>
</organism>
<dbReference type="STRING" id="4113.M1DG49"/>
<keyword evidence="3" id="KW-1185">Reference proteome</keyword>
<dbReference type="InterPro" id="IPR013702">
    <property type="entry name" value="FIST_domain_N"/>
</dbReference>
<dbReference type="InterPro" id="IPR036047">
    <property type="entry name" value="F-box-like_dom_sf"/>
</dbReference>
<dbReference type="FunCoup" id="M1DG49">
    <property type="interactions" value="391"/>
</dbReference>
<evidence type="ECO:0000313" key="3">
    <source>
        <dbReference type="Proteomes" id="UP000011115"/>
    </source>
</evidence>
<evidence type="ECO:0000259" key="1">
    <source>
        <dbReference type="SMART" id="SM01204"/>
    </source>
</evidence>
<dbReference type="AlphaFoldDB" id="M1DG49"/>
<dbReference type="eggNOG" id="ENOG502QT6J">
    <property type="taxonomic scope" value="Eukaryota"/>
</dbReference>
<dbReference type="GO" id="GO:0000209">
    <property type="term" value="P:protein polyubiquitination"/>
    <property type="evidence" value="ECO:0000318"/>
    <property type="project" value="GO_Central"/>
</dbReference>
<dbReference type="PANTHER" id="PTHR14939:SF5">
    <property type="entry name" value="F-BOX ONLY PROTEIN 22"/>
    <property type="match status" value="1"/>
</dbReference>
<sequence length="547" mass="60394">MAPKQRQKLTAAAAAAAATVPAAAATVPEPTTIDSIGEDLLNNILFRLSAESCASAACVNSSWNLIINRFLTLPNLSSALSCNPCLQDAVDEVVDKVLARPIRPQFVMASIGPSYDLKEAHYLITGRFGCQIPVITSISYGIFGQDANTNQFEEVQWNTMKDNQAHEDLRNEDEGVLVTVGFLPGLIVDLIPLKRARVLLIDDFMRSITDLSFSRSASSPMGVLLFSDKDIDIKPVLAKLDYAFTEETVIVGDAGSRFLYQDGTISNRFNNRESSSAAVALLFSRDTNKPPGVGETQFHVMLSTGVSPIGPIYKAVNVEAKFRDNSTQFMARTKGIDFYLDGETILDQIYDELGDHTHSRTLYVGVAKTRRCTFGDVRISSMCMHEFYLVLRGDNEYLYVHGDGISDFDSFQFYHANPDLAYASCNDVSNDMKLLKQDLNHLKNDDHSNSNGSMHMHKKSVFGGMMFACYGRGKLFFGEPNVDASPFLENFPGVTFSGTYCNGEIAHGDYSFYVKESKGQSCIRCSLHEFSTVYLVMSYTPPALPED</sequence>
<name>M1DG49_SOLTU</name>
<dbReference type="HOGENOM" id="CLU_038429_0_0_1"/>
<reference evidence="3" key="1">
    <citation type="journal article" date="2011" name="Nature">
        <title>Genome sequence and analysis of the tuber crop potato.</title>
        <authorList>
            <consortium name="The Potato Genome Sequencing Consortium"/>
        </authorList>
    </citation>
    <scope>NUCLEOTIDE SEQUENCE [LARGE SCALE GENOMIC DNA]</scope>
    <source>
        <strain evidence="3">cv. DM1-3 516 R44</strain>
    </source>
</reference>